<dbReference type="EMBL" id="CP014854">
    <property type="protein sequence ID" value="ASI99251.1"/>
    <property type="molecule type" value="Genomic_DNA"/>
</dbReference>
<dbReference type="SUPFAM" id="SSF48371">
    <property type="entry name" value="ARM repeat"/>
    <property type="match status" value="1"/>
</dbReference>
<dbReference type="RefSeq" id="WP_088863186.1">
    <property type="nucleotide sequence ID" value="NZ_CP014854.1"/>
</dbReference>
<dbReference type="OrthoDB" id="101356at2157"/>
<evidence type="ECO:0008006" key="3">
    <source>
        <dbReference type="Google" id="ProtNLM"/>
    </source>
</evidence>
<evidence type="ECO:0000313" key="1">
    <source>
        <dbReference type="EMBL" id="ASI99251.1"/>
    </source>
</evidence>
<reference evidence="1 2" key="1">
    <citation type="submission" date="2016-03" db="EMBL/GenBank/DDBJ databases">
        <title>Complete genome sequence of Thermococcus celer.</title>
        <authorList>
            <person name="Oger P.M."/>
        </authorList>
    </citation>
    <scope>NUCLEOTIDE SEQUENCE [LARGE SCALE GENOMIC DNA]</scope>
    <source>
        <strain evidence="1 2">Vu 13</strain>
    </source>
</reference>
<proteinExistence type="predicted"/>
<dbReference type="Proteomes" id="UP000197156">
    <property type="component" value="Chromosome"/>
</dbReference>
<accession>A0A218P2V2</accession>
<dbReference type="AlphaFoldDB" id="A0A218P2V2"/>
<dbReference type="InterPro" id="IPR011989">
    <property type="entry name" value="ARM-like"/>
</dbReference>
<dbReference type="Gene3D" id="1.25.10.10">
    <property type="entry name" value="Leucine-rich Repeat Variant"/>
    <property type="match status" value="1"/>
</dbReference>
<keyword evidence="2" id="KW-1185">Reference proteome</keyword>
<organism evidence="1 2">
    <name type="scientific">Thermococcus celer Vu 13 = JCM 8558</name>
    <dbReference type="NCBI Taxonomy" id="1293037"/>
    <lineage>
        <taxon>Archaea</taxon>
        <taxon>Methanobacteriati</taxon>
        <taxon>Methanobacteriota</taxon>
        <taxon>Thermococci</taxon>
        <taxon>Thermococcales</taxon>
        <taxon>Thermococcaceae</taxon>
        <taxon>Thermococcus</taxon>
    </lineage>
</organism>
<dbReference type="InterPro" id="IPR016024">
    <property type="entry name" value="ARM-type_fold"/>
</dbReference>
<name>A0A218P2V2_THECE</name>
<dbReference type="KEGG" id="tce:A3L02_06575"/>
<gene>
    <name evidence="1" type="ORF">A3L02_06575</name>
</gene>
<evidence type="ECO:0000313" key="2">
    <source>
        <dbReference type="Proteomes" id="UP000197156"/>
    </source>
</evidence>
<dbReference type="GeneID" id="33324408"/>
<protein>
    <recommendedName>
        <fullName evidence="3">Condensin complex subunit 1 C-terminal domain-containing protein</fullName>
    </recommendedName>
</protein>
<sequence length="302" mass="33638">MDQIKEIVMSWRAMDIINIASEDEDVIKSLIKLLGEGDATIRLRALTAIGELIKNTDGKVKSEVLKMGLDRLLDLLRDSDGRIVSRALEVLSKLLEGMVINDQRLLALINASIPLAERGDTFVYLSLLELFRGLQVPSPSERVREIIDDLLSSNNLYVRGLGMRLLLSSGGLDGNEKTAMECAVGLLTSDNALLMETGLNFLEETIEFHPTPRVVRHLPGIINVLEDIENDARSSLLRSRASKLRDKVEKILLSYYRSRREEALEAIRKLLVEGRVEEALNLTLILGGKSLLNESRAGKRIA</sequence>